<name>A0ABR2EIV0_9ROSI</name>
<protein>
    <submittedName>
        <fullName evidence="1">Uncharacterized protein</fullName>
    </submittedName>
</protein>
<dbReference type="EMBL" id="JBBPBM010000013">
    <property type="protein sequence ID" value="KAK8561914.1"/>
    <property type="molecule type" value="Genomic_DNA"/>
</dbReference>
<comment type="caution">
    <text evidence="1">The sequence shown here is derived from an EMBL/GenBank/DDBJ whole genome shotgun (WGS) entry which is preliminary data.</text>
</comment>
<gene>
    <name evidence="1" type="ORF">V6N12_048969</name>
</gene>
<evidence type="ECO:0000313" key="1">
    <source>
        <dbReference type="EMBL" id="KAK8561914.1"/>
    </source>
</evidence>
<proteinExistence type="predicted"/>
<evidence type="ECO:0000313" key="2">
    <source>
        <dbReference type="Proteomes" id="UP001472677"/>
    </source>
</evidence>
<keyword evidence="2" id="KW-1185">Reference proteome</keyword>
<accession>A0ABR2EIV0</accession>
<organism evidence="1 2">
    <name type="scientific">Hibiscus sabdariffa</name>
    <name type="common">roselle</name>
    <dbReference type="NCBI Taxonomy" id="183260"/>
    <lineage>
        <taxon>Eukaryota</taxon>
        <taxon>Viridiplantae</taxon>
        <taxon>Streptophyta</taxon>
        <taxon>Embryophyta</taxon>
        <taxon>Tracheophyta</taxon>
        <taxon>Spermatophyta</taxon>
        <taxon>Magnoliopsida</taxon>
        <taxon>eudicotyledons</taxon>
        <taxon>Gunneridae</taxon>
        <taxon>Pentapetalae</taxon>
        <taxon>rosids</taxon>
        <taxon>malvids</taxon>
        <taxon>Malvales</taxon>
        <taxon>Malvaceae</taxon>
        <taxon>Malvoideae</taxon>
        <taxon>Hibiscus</taxon>
    </lineage>
</organism>
<dbReference type="Proteomes" id="UP001472677">
    <property type="component" value="Unassembled WGS sequence"/>
</dbReference>
<sequence length="141" mass="15199">MIDHDYICYPTIAAFIEEVGIPKQNIEYLAYLEPGLSLDGGLRNLATENHNYLELIKHLENEGSVHIYAVGDFGEIDADEVQKNDVGPNIGEIEVVGPDGVENNEDGHIIGETEVAGLVVVENNEDGHVMGETEAAGLVGV</sequence>
<reference evidence="1 2" key="1">
    <citation type="journal article" date="2024" name="G3 (Bethesda)">
        <title>Genome assembly of Hibiscus sabdariffa L. provides insights into metabolisms of medicinal natural products.</title>
        <authorList>
            <person name="Kim T."/>
        </authorList>
    </citation>
    <scope>NUCLEOTIDE SEQUENCE [LARGE SCALE GENOMIC DNA]</scope>
    <source>
        <strain evidence="1">TK-2024</strain>
        <tissue evidence="1">Old leaves</tissue>
    </source>
</reference>